<organism evidence="2 3">
    <name type="scientific">Trichonephila clavipes</name>
    <name type="common">Golden silk orbweaver</name>
    <name type="synonym">Nephila clavipes</name>
    <dbReference type="NCBI Taxonomy" id="2585209"/>
    <lineage>
        <taxon>Eukaryota</taxon>
        <taxon>Metazoa</taxon>
        <taxon>Ecdysozoa</taxon>
        <taxon>Arthropoda</taxon>
        <taxon>Chelicerata</taxon>
        <taxon>Arachnida</taxon>
        <taxon>Araneae</taxon>
        <taxon>Araneomorphae</taxon>
        <taxon>Entelegynae</taxon>
        <taxon>Araneoidea</taxon>
        <taxon>Nephilidae</taxon>
        <taxon>Trichonephila</taxon>
    </lineage>
</organism>
<sequence length="170" mass="19057">MTRSVAKSSRVAEHCIVDSHLLTYSDATRGLLVTDHVILNHGKVTWTTPELAPPSPNYHTTPTGVRFSSRLLRHKTSHSLTHSALDRFNVHRCPTRRVFSGTGIELVTRQATIRYLYHSATAATVGLGKSAKETHGILKEVYKNEAITSKSVYDWFKRFLKGWTNLENAA</sequence>
<protein>
    <recommendedName>
        <fullName evidence="1">Mos1 transposase HTH domain-containing protein</fullName>
    </recommendedName>
</protein>
<dbReference type="Pfam" id="PF17906">
    <property type="entry name" value="HTH_48"/>
    <property type="match status" value="1"/>
</dbReference>
<gene>
    <name evidence="2" type="primary">NCL1_22128</name>
    <name evidence="2" type="ORF">TNCV_930591</name>
</gene>
<feature type="domain" description="Mos1 transposase HTH" evidence="1">
    <location>
        <begin position="127"/>
        <end position="162"/>
    </location>
</feature>
<dbReference type="AlphaFoldDB" id="A0A8X6W263"/>
<evidence type="ECO:0000259" key="1">
    <source>
        <dbReference type="Pfam" id="PF17906"/>
    </source>
</evidence>
<dbReference type="InterPro" id="IPR041426">
    <property type="entry name" value="Mos1_HTH"/>
</dbReference>
<dbReference type="EMBL" id="BMAU01021378">
    <property type="protein sequence ID" value="GFY26918.1"/>
    <property type="molecule type" value="Genomic_DNA"/>
</dbReference>
<evidence type="ECO:0000313" key="3">
    <source>
        <dbReference type="Proteomes" id="UP000887159"/>
    </source>
</evidence>
<evidence type="ECO:0000313" key="2">
    <source>
        <dbReference type="EMBL" id="GFY26918.1"/>
    </source>
</evidence>
<accession>A0A8X6W263</accession>
<comment type="caution">
    <text evidence="2">The sequence shown here is derived from an EMBL/GenBank/DDBJ whole genome shotgun (WGS) entry which is preliminary data.</text>
</comment>
<reference evidence="2" key="1">
    <citation type="submission" date="2020-08" db="EMBL/GenBank/DDBJ databases">
        <title>Multicomponent nature underlies the extraordinary mechanical properties of spider dragline silk.</title>
        <authorList>
            <person name="Kono N."/>
            <person name="Nakamura H."/>
            <person name="Mori M."/>
            <person name="Yoshida Y."/>
            <person name="Ohtoshi R."/>
            <person name="Malay A.D."/>
            <person name="Moran D.A.P."/>
            <person name="Tomita M."/>
            <person name="Numata K."/>
            <person name="Arakawa K."/>
        </authorList>
    </citation>
    <scope>NUCLEOTIDE SEQUENCE</scope>
</reference>
<keyword evidence="3" id="KW-1185">Reference proteome</keyword>
<proteinExistence type="predicted"/>
<dbReference type="Proteomes" id="UP000887159">
    <property type="component" value="Unassembled WGS sequence"/>
</dbReference>
<dbReference type="Gene3D" id="1.10.10.1450">
    <property type="match status" value="1"/>
</dbReference>
<name>A0A8X6W263_TRICX</name>